<evidence type="ECO:0000313" key="4">
    <source>
        <dbReference type="Proteomes" id="UP000002009"/>
    </source>
</evidence>
<sequence>MYVRVKRARTTMFLHVEPTETVLELKAKIQLATDGDDCPGGYPPSRQKLLVGPGWHSALEDARQLQELKVENDMCIALVLLNKVEPPEGSPEGTEPTEEWEEVRIEEPGASEPAA</sequence>
<dbReference type="eggNOG" id="KOG4495">
    <property type="taxonomic scope" value="Eukaryota"/>
</dbReference>
<organism evidence="3 4">
    <name type="scientific">Micromonas commoda (strain RCC299 / NOUM17 / CCMP2709)</name>
    <name type="common">Picoplanktonic green alga</name>
    <dbReference type="NCBI Taxonomy" id="296587"/>
    <lineage>
        <taxon>Eukaryota</taxon>
        <taxon>Viridiplantae</taxon>
        <taxon>Chlorophyta</taxon>
        <taxon>Mamiellophyceae</taxon>
        <taxon>Mamiellales</taxon>
        <taxon>Mamiellaceae</taxon>
        <taxon>Micromonas</taxon>
    </lineage>
</organism>
<dbReference type="PROSITE" id="PS50053">
    <property type="entry name" value="UBIQUITIN_2"/>
    <property type="match status" value="1"/>
</dbReference>
<dbReference type="SMART" id="SM00213">
    <property type="entry name" value="UBQ"/>
    <property type="match status" value="1"/>
</dbReference>
<accession>C1EFS4</accession>
<dbReference type="STRING" id="296587.C1EFS4"/>
<dbReference type="Proteomes" id="UP000002009">
    <property type="component" value="Chromosome 13"/>
</dbReference>
<name>C1EFS4_MICCC</name>
<dbReference type="InterPro" id="IPR000626">
    <property type="entry name" value="Ubiquitin-like_dom"/>
</dbReference>
<dbReference type="Pfam" id="PF00240">
    <property type="entry name" value="ubiquitin"/>
    <property type="match status" value="1"/>
</dbReference>
<dbReference type="Gene3D" id="3.10.20.90">
    <property type="entry name" value="Phosphatidylinositol 3-kinase Catalytic Subunit, Chain A, domain 1"/>
    <property type="match status" value="1"/>
</dbReference>
<dbReference type="PANTHER" id="PTHR47725">
    <property type="entry name" value="OS03G0364000 PROTEIN"/>
    <property type="match status" value="1"/>
</dbReference>
<dbReference type="EMBL" id="CP001331">
    <property type="protein sequence ID" value="ACO66903.1"/>
    <property type="molecule type" value="Genomic_DNA"/>
</dbReference>
<keyword evidence="4" id="KW-1185">Reference proteome</keyword>
<proteinExistence type="predicted"/>
<dbReference type="CDD" id="cd17039">
    <property type="entry name" value="Ubl_ubiquitin_like"/>
    <property type="match status" value="1"/>
</dbReference>
<dbReference type="KEGG" id="mis:MICPUN_63385"/>
<reference evidence="3 4" key="1">
    <citation type="journal article" date="2009" name="Science">
        <title>Green evolution and dynamic adaptations revealed by genomes of the marine picoeukaryotes Micromonas.</title>
        <authorList>
            <person name="Worden A.Z."/>
            <person name="Lee J.H."/>
            <person name="Mock T."/>
            <person name="Rouze P."/>
            <person name="Simmons M.P."/>
            <person name="Aerts A.L."/>
            <person name="Allen A.E."/>
            <person name="Cuvelier M.L."/>
            <person name="Derelle E."/>
            <person name="Everett M.V."/>
            <person name="Foulon E."/>
            <person name="Grimwood J."/>
            <person name="Gundlach H."/>
            <person name="Henrissat B."/>
            <person name="Napoli C."/>
            <person name="McDonald S.M."/>
            <person name="Parker M.S."/>
            <person name="Rombauts S."/>
            <person name="Salamov A."/>
            <person name="Von Dassow P."/>
            <person name="Badger J.H."/>
            <person name="Coutinho P.M."/>
            <person name="Demir E."/>
            <person name="Dubchak I."/>
            <person name="Gentemann C."/>
            <person name="Eikrem W."/>
            <person name="Gready J.E."/>
            <person name="John U."/>
            <person name="Lanier W."/>
            <person name="Lindquist E.A."/>
            <person name="Lucas S."/>
            <person name="Mayer K.F."/>
            <person name="Moreau H."/>
            <person name="Not F."/>
            <person name="Otillar R."/>
            <person name="Panaud O."/>
            <person name="Pangilinan J."/>
            <person name="Paulsen I."/>
            <person name="Piegu B."/>
            <person name="Poliakov A."/>
            <person name="Robbens S."/>
            <person name="Schmutz J."/>
            <person name="Toulza E."/>
            <person name="Wyss T."/>
            <person name="Zelensky A."/>
            <person name="Zhou K."/>
            <person name="Armbrust E.V."/>
            <person name="Bhattacharya D."/>
            <person name="Goodenough U.W."/>
            <person name="Van de Peer Y."/>
            <person name="Grigoriev I.V."/>
        </authorList>
    </citation>
    <scope>NUCLEOTIDE SEQUENCE [LARGE SCALE GENOMIC DNA]</scope>
    <source>
        <strain evidence="4">RCC299 / NOUM17</strain>
    </source>
</reference>
<dbReference type="InterPro" id="IPR029071">
    <property type="entry name" value="Ubiquitin-like_domsf"/>
</dbReference>
<gene>
    <name evidence="3" type="ORF">MICPUN_63385</name>
</gene>
<dbReference type="PANTHER" id="PTHR47725:SF2">
    <property type="entry name" value="UBIQUITIN-LIKE DOMAIN-CONTAINING PROTEIN"/>
    <property type="match status" value="1"/>
</dbReference>
<dbReference type="GeneID" id="8248320"/>
<dbReference type="OMA" id="WHSALED"/>
<feature type="region of interest" description="Disordered" evidence="1">
    <location>
        <begin position="84"/>
        <end position="115"/>
    </location>
</feature>
<dbReference type="FunCoup" id="C1EFS4">
    <property type="interactions" value="797"/>
</dbReference>
<feature type="domain" description="Ubiquitin-like" evidence="2">
    <location>
        <begin position="1"/>
        <end position="80"/>
    </location>
</feature>
<protein>
    <submittedName>
        <fullName evidence="3">Ubiquitin-like protein</fullName>
    </submittedName>
</protein>
<dbReference type="AlphaFoldDB" id="C1EFS4"/>
<dbReference type="RefSeq" id="XP_002505645.1">
    <property type="nucleotide sequence ID" value="XM_002505599.1"/>
</dbReference>
<evidence type="ECO:0000256" key="1">
    <source>
        <dbReference type="SAM" id="MobiDB-lite"/>
    </source>
</evidence>
<dbReference type="OrthoDB" id="428577at2759"/>
<evidence type="ECO:0000259" key="2">
    <source>
        <dbReference type="PROSITE" id="PS50053"/>
    </source>
</evidence>
<evidence type="ECO:0000313" key="3">
    <source>
        <dbReference type="EMBL" id="ACO66903.1"/>
    </source>
</evidence>
<dbReference type="InParanoid" id="C1EFS4"/>
<dbReference type="SUPFAM" id="SSF54236">
    <property type="entry name" value="Ubiquitin-like"/>
    <property type="match status" value="1"/>
</dbReference>